<proteinExistence type="predicted"/>
<feature type="compositionally biased region" description="Polar residues" evidence="1">
    <location>
        <begin position="14"/>
        <end position="29"/>
    </location>
</feature>
<dbReference type="InterPro" id="IPR029526">
    <property type="entry name" value="PGBD"/>
</dbReference>
<protein>
    <recommendedName>
        <fullName evidence="2">PiggyBac transposable element-derived protein domain-containing protein</fullName>
    </recommendedName>
</protein>
<evidence type="ECO:0000256" key="1">
    <source>
        <dbReference type="SAM" id="MobiDB-lite"/>
    </source>
</evidence>
<evidence type="ECO:0000313" key="3">
    <source>
        <dbReference type="EMBL" id="KAJ8937801.1"/>
    </source>
</evidence>
<organism evidence="3 4">
    <name type="scientific">Rhamnusium bicolor</name>
    <dbReference type="NCBI Taxonomy" id="1586634"/>
    <lineage>
        <taxon>Eukaryota</taxon>
        <taxon>Metazoa</taxon>
        <taxon>Ecdysozoa</taxon>
        <taxon>Arthropoda</taxon>
        <taxon>Hexapoda</taxon>
        <taxon>Insecta</taxon>
        <taxon>Pterygota</taxon>
        <taxon>Neoptera</taxon>
        <taxon>Endopterygota</taxon>
        <taxon>Coleoptera</taxon>
        <taxon>Polyphaga</taxon>
        <taxon>Cucujiformia</taxon>
        <taxon>Chrysomeloidea</taxon>
        <taxon>Cerambycidae</taxon>
        <taxon>Lepturinae</taxon>
        <taxon>Rhagiini</taxon>
        <taxon>Rhamnusium</taxon>
    </lineage>
</organism>
<comment type="caution">
    <text evidence="3">The sequence shown here is derived from an EMBL/GenBank/DDBJ whole genome shotgun (WGS) entry which is preliminary data.</text>
</comment>
<dbReference type="PANTHER" id="PTHR46599:SF3">
    <property type="entry name" value="PIGGYBAC TRANSPOSABLE ELEMENT-DERIVED PROTEIN 4"/>
    <property type="match status" value="1"/>
</dbReference>
<dbReference type="AlphaFoldDB" id="A0AAV8XFR9"/>
<accession>A0AAV8XFR9</accession>
<gene>
    <name evidence="3" type="ORF">NQ314_011707</name>
</gene>
<dbReference type="EMBL" id="JANEYF010003270">
    <property type="protein sequence ID" value="KAJ8937801.1"/>
    <property type="molecule type" value="Genomic_DNA"/>
</dbReference>
<keyword evidence="4" id="KW-1185">Reference proteome</keyword>
<evidence type="ECO:0000259" key="2">
    <source>
        <dbReference type="Pfam" id="PF13843"/>
    </source>
</evidence>
<feature type="domain" description="PiggyBac transposable element-derived protein" evidence="2">
    <location>
        <begin position="114"/>
        <end position="170"/>
    </location>
</feature>
<sequence length="225" mass="25506">MRITGAPHGKKTFISRQTSNSRRPLTSNELWAALEDSDGDIEPFSASESEYSPSDIESEIGDNPTEEHFGIVEDEVSEDEMDGSHLCSNITFVGQVNFSYHDGVYTDQNSDLKAIHIYRRFLDEEVLTLIVTGTNRNAEQTLNKQMRKARINQLKPTNREEVTKFLGFIIGRVLFRKYIPNKRHQYGLEIFKLCSPVGYTLKINIYTGQKDPNASDGNGLAQRIV</sequence>
<name>A0AAV8XFR9_9CUCU</name>
<evidence type="ECO:0000313" key="4">
    <source>
        <dbReference type="Proteomes" id="UP001162156"/>
    </source>
</evidence>
<dbReference type="Proteomes" id="UP001162156">
    <property type="component" value="Unassembled WGS sequence"/>
</dbReference>
<dbReference type="PANTHER" id="PTHR46599">
    <property type="entry name" value="PIGGYBAC TRANSPOSABLE ELEMENT-DERIVED PROTEIN 4"/>
    <property type="match status" value="1"/>
</dbReference>
<dbReference type="Pfam" id="PF13843">
    <property type="entry name" value="DDE_Tnp_1_7"/>
    <property type="match status" value="1"/>
</dbReference>
<reference evidence="3" key="1">
    <citation type="journal article" date="2023" name="Insect Mol. Biol.">
        <title>Genome sequencing provides insights into the evolution of gene families encoding plant cell wall-degrading enzymes in longhorned beetles.</title>
        <authorList>
            <person name="Shin N.R."/>
            <person name="Okamura Y."/>
            <person name="Kirsch R."/>
            <person name="Pauchet Y."/>
        </authorList>
    </citation>
    <scope>NUCLEOTIDE SEQUENCE</scope>
    <source>
        <strain evidence="3">RBIC_L_NR</strain>
    </source>
</reference>
<feature type="region of interest" description="Disordered" evidence="1">
    <location>
        <begin position="1"/>
        <end position="65"/>
    </location>
</feature>